<dbReference type="InterPro" id="IPR017173">
    <property type="entry name" value="Sac3"/>
</dbReference>
<dbReference type="Proteomes" id="UP001152964">
    <property type="component" value="Chromosome 2"/>
</dbReference>
<evidence type="ECO:0000256" key="3">
    <source>
        <dbReference type="SAM" id="MobiDB-lite"/>
    </source>
</evidence>
<sequence length="1312" mass="150397">MNTEFGSIVPSANFGFFNGPTNKDTTNVNANANANANASNNNFFLNGNSNSNGTDSSKNAFMISSVASWPKSQQQLQDHLPSPSHTGKAPDQKKKYMINDQNTIQLIGPLIASPESLGFQKKPHKPRELPRFLINQEPQLEQRKFVQDSWDEANQQKMLTLEESIDDLNELYETLKQMRNKERSIMEHKGLVDKADSAKDLYDAIVFQGTCQDMCPIFERSRRNVEYTVFSYEKNGPNDKKASRTRALKVFARPAAAAAPPLPSDVRPPHILVKTLDYIVDNLLATLPESEGFLWDRMRSIRQDFTYQNYSGPEAVDCNERIVKIHLLILHVMVKSNVEFSLQQELEQLHKSLITLSEIYDDVRSSGGSCPNEAEFRAYALLSKIRDPQYDENIQRLPKHIFQDKMVQMALCFRRIISNSAYTERGFVKTENCLNLYARFFQLMQSPNLPLLMGFFLQMHLTEIRFYAVRALSHTLNKRHKPIPLVYLENTLLFNSRQETIEFCNHYSIEIINGDSADLKTLTQYSHKLAETQPLKKTYLNCLENRLQETSYKSLINCGKENFDSLADVKFYSRSVKALSTIEKPFFQTDTKNNSNQILNQSSLFGSKNSAPSKISTTHPTVTFFPQQAKQSPQVSQFQFSKNNSPLTRTDPAFQLEQKQQQTNGTADKNSRPVNQLLPSSEAQISGPEKISTTDIDTEDAKLERERLREEKMKNKELERIEAEKIRLNKQEDANKQKVVQQITDELIREVVNNNATEIVKRELSEVYHRKKLIDTMSYELYDAFIHERLYLIYMDSRAELKRNYALMKRYFKKWKSSYSHLKNNRAIEERKKEEIEFVSHQLGVPSFKKPTRLLRTPYKSNVDSSFRLSSSDKKNITFSPVNDEFNKFATFLTKTSKLWEPLDLKSIYYDKMTKKFPTNLLTPANIFIYAKDWSSLSNRWILNKFNLQTMRDSKEFENNIISSKISCIDDNYEPSDFSDLQLLIFNTGVTNPDIFDLEMKLKDDGEELIKLITGVSLNTNICFCLLIIYWESAENTLSEGTIKQSLKLNRISKNYNSVIERIDLMNLTEESPHKCLEEKLSEISQSYIYYLTERGKYNKTLRQKRSLAGIHSRNSQLQTTKDIDEKMETMLEKEKNKYQQQMGERNTYAHLESHISASPRVKKRKLPILLSSSHSSEFKTPLASRLNTSGTSTSPPLPSHLAIKFRKNSRITSLHTVLPVSTPSHSTNLPAASSDATATTDIQSTRNSRNAVGLLSSAFEGISESHSICQTPINTSAPASEGCDKNIDDIPDSILELKILIDSVKKKVSNE</sequence>
<feature type="region of interest" description="Disordered" evidence="3">
    <location>
        <begin position="1223"/>
        <end position="1246"/>
    </location>
</feature>
<dbReference type="InterPro" id="IPR005062">
    <property type="entry name" value="SAC3/GANP/THP3_conserved"/>
</dbReference>
<evidence type="ECO:0000313" key="5">
    <source>
        <dbReference type="EMBL" id="CAI1828499.1"/>
    </source>
</evidence>
<organism evidence="5 6">
    <name type="scientific">Saccharomyces eubayanus</name>
    <name type="common">Yeast</name>
    <dbReference type="NCBI Taxonomy" id="1080349"/>
    <lineage>
        <taxon>Eukaryota</taxon>
        <taxon>Fungi</taxon>
        <taxon>Dikarya</taxon>
        <taxon>Ascomycota</taxon>
        <taxon>Saccharomycotina</taxon>
        <taxon>Saccharomycetes</taxon>
        <taxon>Saccharomycetales</taxon>
        <taxon>Saccharomycetaceae</taxon>
        <taxon>Saccharomyces</taxon>
    </lineage>
</organism>
<dbReference type="InterPro" id="IPR000717">
    <property type="entry name" value="PCI_dom"/>
</dbReference>
<proteinExistence type="inferred from homology"/>
<feature type="region of interest" description="Disordered" evidence="3">
    <location>
        <begin position="679"/>
        <end position="700"/>
    </location>
</feature>
<dbReference type="Gene3D" id="6.10.250.2880">
    <property type="match status" value="1"/>
</dbReference>
<keyword evidence="2" id="KW-0539">Nucleus</keyword>
<evidence type="ECO:0000313" key="6">
    <source>
        <dbReference type="Proteomes" id="UP001152964"/>
    </source>
</evidence>
<dbReference type="PANTHER" id="PTHR12436">
    <property type="entry name" value="80 KDA MCM3-ASSOCIATED PROTEIN"/>
    <property type="match status" value="1"/>
</dbReference>
<dbReference type="InterPro" id="IPR045107">
    <property type="entry name" value="SAC3/GANP/THP3"/>
</dbReference>
<dbReference type="PROSITE" id="PS50250">
    <property type="entry name" value="PCI"/>
    <property type="match status" value="1"/>
</dbReference>
<dbReference type="EMBL" id="OX291492">
    <property type="protein sequence ID" value="CAI1828499.1"/>
    <property type="molecule type" value="Genomic_DNA"/>
</dbReference>
<reference evidence="5" key="1">
    <citation type="submission" date="2022-08" db="EMBL/GenBank/DDBJ databases">
        <authorList>
            <person name="Byrne P K."/>
        </authorList>
    </citation>
    <scope>NUCLEOTIDE SEQUENCE</scope>
    <source>
        <strain evidence="5">UCD650</strain>
    </source>
</reference>
<dbReference type="InterPro" id="IPR024293">
    <property type="entry name" value="SAC3_helical"/>
</dbReference>
<evidence type="ECO:0000256" key="1">
    <source>
        <dbReference type="ARBA" id="ARBA00038443"/>
    </source>
</evidence>
<protein>
    <recommendedName>
        <fullName evidence="2">Nuclear mRNA export factor</fullName>
    </recommendedName>
</protein>
<feature type="compositionally biased region" description="Low complexity" evidence="3">
    <location>
        <begin position="1232"/>
        <end position="1242"/>
    </location>
</feature>
<name>A0ABN8VQS3_SACEU</name>
<feature type="region of interest" description="Disordered" evidence="3">
    <location>
        <begin position="72"/>
        <end position="92"/>
    </location>
</feature>
<dbReference type="Pfam" id="PF12209">
    <property type="entry name" value="SAC3"/>
    <property type="match status" value="1"/>
</dbReference>
<dbReference type="PANTHER" id="PTHR12436:SF3">
    <property type="entry name" value="GERMINAL-CENTER ASSOCIATED NUCLEAR PROTEIN"/>
    <property type="match status" value="1"/>
</dbReference>
<comment type="similarity">
    <text evidence="1 2">Belongs to the SAC3 family.</text>
</comment>
<evidence type="ECO:0000259" key="4">
    <source>
        <dbReference type="PROSITE" id="PS50250"/>
    </source>
</evidence>
<accession>A0ABN8VQS3</accession>
<dbReference type="Gene3D" id="1.25.40.990">
    <property type="match status" value="1"/>
</dbReference>
<feature type="compositionally biased region" description="Polar residues" evidence="3">
    <location>
        <begin position="627"/>
        <end position="648"/>
    </location>
</feature>
<dbReference type="PIRSF" id="PIRSF037320">
    <property type="entry name" value="mRNA_export_factor_Sac3"/>
    <property type="match status" value="1"/>
</dbReference>
<feature type="region of interest" description="Disordered" evidence="3">
    <location>
        <begin position="627"/>
        <end position="649"/>
    </location>
</feature>
<evidence type="ECO:0000256" key="2">
    <source>
        <dbReference type="PIRNR" id="PIRNR037320"/>
    </source>
</evidence>
<dbReference type="Pfam" id="PF03399">
    <property type="entry name" value="SAC3_GANP"/>
    <property type="match status" value="1"/>
</dbReference>
<keyword evidence="6" id="KW-1185">Reference proteome</keyword>
<feature type="domain" description="PCI" evidence="4">
    <location>
        <begin position="344"/>
        <end position="535"/>
    </location>
</feature>
<comment type="subcellular location">
    <subcellularLocation>
        <location evidence="2">Nucleus envelope</location>
    </subcellularLocation>
</comment>
<gene>
    <name evidence="5" type="primary">U6500B02820</name>
    <name evidence="5" type="ORF">SEUBUCD650_0B02820</name>
</gene>